<dbReference type="GO" id="GO:0008270">
    <property type="term" value="F:zinc ion binding"/>
    <property type="evidence" value="ECO:0007669"/>
    <property type="project" value="UniProtKB-KW"/>
</dbReference>
<dbReference type="Gene3D" id="3.30.160.60">
    <property type="entry name" value="Classic Zinc Finger"/>
    <property type="match status" value="11"/>
</dbReference>
<keyword evidence="5 8" id="KW-0863">Zinc-finger</keyword>
<evidence type="ECO:0000256" key="4">
    <source>
        <dbReference type="ARBA" id="ARBA00022737"/>
    </source>
</evidence>
<evidence type="ECO:0000256" key="2">
    <source>
        <dbReference type="ARBA" id="ARBA00004123"/>
    </source>
</evidence>
<evidence type="ECO:0000256" key="3">
    <source>
        <dbReference type="ARBA" id="ARBA00022723"/>
    </source>
</evidence>
<dbReference type="FunFam" id="3.30.160.60:FF:000634">
    <property type="entry name" value="Zinc finger X-chromosomal protein"/>
    <property type="match status" value="1"/>
</dbReference>
<name>A0A8X6YWM8_9ARAC</name>
<comment type="subcellular location">
    <subcellularLocation>
        <location evidence="2">Nucleus</location>
    </subcellularLocation>
</comment>
<feature type="domain" description="C2H2-type" evidence="9">
    <location>
        <begin position="402"/>
        <end position="431"/>
    </location>
</feature>
<evidence type="ECO:0000313" key="11">
    <source>
        <dbReference type="Proteomes" id="UP000886998"/>
    </source>
</evidence>
<comment type="function">
    <text evidence="1">May be involved in transcriptional regulation.</text>
</comment>
<feature type="domain" description="C2H2-type" evidence="9">
    <location>
        <begin position="488"/>
        <end position="515"/>
    </location>
</feature>
<keyword evidence="11" id="KW-1185">Reference proteome</keyword>
<dbReference type="SUPFAM" id="SSF57667">
    <property type="entry name" value="beta-beta-alpha zinc fingers"/>
    <property type="match status" value="7"/>
</dbReference>
<dbReference type="FunFam" id="3.30.160.60:FF:001818">
    <property type="entry name" value="GDNF-inducible zinc finger protein 1 isoform X1"/>
    <property type="match status" value="1"/>
</dbReference>
<dbReference type="InterPro" id="IPR036236">
    <property type="entry name" value="Znf_C2H2_sf"/>
</dbReference>
<dbReference type="Pfam" id="PF13912">
    <property type="entry name" value="zf-C2H2_6"/>
    <property type="match status" value="1"/>
</dbReference>
<keyword evidence="6" id="KW-0862">Zinc</keyword>
<evidence type="ECO:0000256" key="5">
    <source>
        <dbReference type="ARBA" id="ARBA00022771"/>
    </source>
</evidence>
<protein>
    <submittedName>
        <fullName evidence="10">Zinc finger protein</fullName>
    </submittedName>
</protein>
<feature type="domain" description="C2H2-type" evidence="9">
    <location>
        <begin position="179"/>
        <end position="206"/>
    </location>
</feature>
<feature type="domain" description="C2H2-type" evidence="9">
    <location>
        <begin position="263"/>
        <end position="290"/>
    </location>
</feature>
<keyword evidence="7" id="KW-0539">Nucleus</keyword>
<dbReference type="PANTHER" id="PTHR16515:SF49">
    <property type="entry name" value="GASTRULA ZINC FINGER PROTEIN XLCGF49.1-LIKE-RELATED"/>
    <property type="match status" value="1"/>
</dbReference>
<keyword evidence="4" id="KW-0677">Repeat</keyword>
<dbReference type="InterPro" id="IPR050331">
    <property type="entry name" value="Zinc_finger"/>
</dbReference>
<dbReference type="OrthoDB" id="6077919at2759"/>
<dbReference type="AlphaFoldDB" id="A0A8X6YWM8"/>
<evidence type="ECO:0000256" key="7">
    <source>
        <dbReference type="ARBA" id="ARBA00023242"/>
    </source>
</evidence>
<dbReference type="PROSITE" id="PS00028">
    <property type="entry name" value="ZINC_FINGER_C2H2_1"/>
    <property type="match status" value="12"/>
</dbReference>
<dbReference type="Proteomes" id="UP000886998">
    <property type="component" value="Unassembled WGS sequence"/>
</dbReference>
<feature type="domain" description="C2H2-type" evidence="9">
    <location>
        <begin position="544"/>
        <end position="571"/>
    </location>
</feature>
<dbReference type="PROSITE" id="PS50157">
    <property type="entry name" value="ZINC_FINGER_C2H2_2"/>
    <property type="match status" value="12"/>
</dbReference>
<feature type="domain" description="C2H2-type" evidence="9">
    <location>
        <begin position="235"/>
        <end position="262"/>
    </location>
</feature>
<feature type="domain" description="C2H2-type" evidence="9">
    <location>
        <begin position="460"/>
        <end position="487"/>
    </location>
</feature>
<evidence type="ECO:0000259" key="9">
    <source>
        <dbReference type="PROSITE" id="PS50157"/>
    </source>
</evidence>
<accession>A0A8X6YWM8</accession>
<dbReference type="Pfam" id="PF00096">
    <property type="entry name" value="zf-C2H2"/>
    <property type="match status" value="6"/>
</dbReference>
<dbReference type="GO" id="GO:0048598">
    <property type="term" value="P:embryonic morphogenesis"/>
    <property type="evidence" value="ECO:0007669"/>
    <property type="project" value="UniProtKB-ARBA"/>
</dbReference>
<dbReference type="EMBL" id="BMAV01023020">
    <property type="protein sequence ID" value="GFY78463.1"/>
    <property type="molecule type" value="Genomic_DNA"/>
</dbReference>
<dbReference type="InterPro" id="IPR013087">
    <property type="entry name" value="Znf_C2H2_type"/>
</dbReference>
<feature type="domain" description="C2H2-type" evidence="9">
    <location>
        <begin position="291"/>
        <end position="318"/>
    </location>
</feature>
<dbReference type="GO" id="GO:0005634">
    <property type="term" value="C:nucleus"/>
    <property type="evidence" value="ECO:0007669"/>
    <property type="project" value="UniProtKB-SubCell"/>
</dbReference>
<keyword evidence="3" id="KW-0479">Metal-binding</keyword>
<gene>
    <name evidence="10" type="primary">NCL1_53214</name>
    <name evidence="10" type="ORF">TNIN_204631</name>
</gene>
<dbReference type="PANTHER" id="PTHR16515">
    <property type="entry name" value="PR DOMAIN ZINC FINGER PROTEIN"/>
    <property type="match status" value="1"/>
</dbReference>
<feature type="domain" description="C2H2-type" evidence="9">
    <location>
        <begin position="207"/>
        <end position="234"/>
    </location>
</feature>
<evidence type="ECO:0000313" key="10">
    <source>
        <dbReference type="EMBL" id="GFY78463.1"/>
    </source>
</evidence>
<proteinExistence type="predicted"/>
<reference evidence="10" key="1">
    <citation type="submission" date="2020-08" db="EMBL/GenBank/DDBJ databases">
        <title>Multicomponent nature underlies the extraordinary mechanical properties of spider dragline silk.</title>
        <authorList>
            <person name="Kono N."/>
            <person name="Nakamura H."/>
            <person name="Mori M."/>
            <person name="Yoshida Y."/>
            <person name="Ohtoshi R."/>
            <person name="Malay A.D."/>
            <person name="Moran D.A.P."/>
            <person name="Tomita M."/>
            <person name="Numata K."/>
            <person name="Arakawa K."/>
        </authorList>
    </citation>
    <scope>NUCLEOTIDE SEQUENCE</scope>
</reference>
<dbReference type="FunFam" id="3.30.160.60:FF:000100">
    <property type="entry name" value="Zinc finger 45-like"/>
    <property type="match status" value="3"/>
</dbReference>
<organism evidence="10 11">
    <name type="scientific">Trichonephila inaurata madagascariensis</name>
    <dbReference type="NCBI Taxonomy" id="2747483"/>
    <lineage>
        <taxon>Eukaryota</taxon>
        <taxon>Metazoa</taxon>
        <taxon>Ecdysozoa</taxon>
        <taxon>Arthropoda</taxon>
        <taxon>Chelicerata</taxon>
        <taxon>Arachnida</taxon>
        <taxon>Araneae</taxon>
        <taxon>Araneomorphae</taxon>
        <taxon>Entelegynae</taxon>
        <taxon>Araneoidea</taxon>
        <taxon>Nephilidae</taxon>
        <taxon>Trichonephila</taxon>
        <taxon>Trichonephila inaurata</taxon>
    </lineage>
</organism>
<evidence type="ECO:0000256" key="1">
    <source>
        <dbReference type="ARBA" id="ARBA00003767"/>
    </source>
</evidence>
<comment type="caution">
    <text evidence="10">The sequence shown here is derived from an EMBL/GenBank/DDBJ whole genome shotgun (WGS) entry which is preliminary data.</text>
</comment>
<dbReference type="FunFam" id="3.30.160.60:FF:000624">
    <property type="entry name" value="zinc finger protein 697"/>
    <property type="match status" value="1"/>
</dbReference>
<feature type="domain" description="C2H2-type" evidence="9">
    <location>
        <begin position="151"/>
        <end position="178"/>
    </location>
</feature>
<evidence type="ECO:0000256" key="6">
    <source>
        <dbReference type="ARBA" id="ARBA00022833"/>
    </source>
</evidence>
<dbReference type="GO" id="GO:0006355">
    <property type="term" value="P:regulation of DNA-templated transcription"/>
    <property type="evidence" value="ECO:0007669"/>
    <property type="project" value="UniProtKB-ARBA"/>
</dbReference>
<dbReference type="SMART" id="SM00355">
    <property type="entry name" value="ZnF_C2H2"/>
    <property type="match status" value="12"/>
</dbReference>
<dbReference type="FunFam" id="3.30.160.60:FF:002343">
    <property type="entry name" value="Zinc finger protein 33A"/>
    <property type="match status" value="2"/>
</dbReference>
<feature type="domain" description="C2H2-type" evidence="9">
    <location>
        <begin position="432"/>
        <end position="459"/>
    </location>
</feature>
<feature type="domain" description="C2H2-type" evidence="9">
    <location>
        <begin position="516"/>
        <end position="543"/>
    </location>
</feature>
<evidence type="ECO:0000256" key="8">
    <source>
        <dbReference type="PROSITE-ProRule" id="PRU00042"/>
    </source>
</evidence>
<sequence length="719" mass="83729">MDPVPVDNMVYQLNSLHNYSIISSNSDKGEYCIVETDENCNVDTAEEYSLEKAECDYTAINVINSEHKEQNQTNIELEYCTENLNEIYCVQNSEEAFSIRNCERRYCIEISEEIYDPHSVKMPVIKSRAKQFTDKDLELQKLNYFFPNGYHVCDVCNRTFRKKSNLKRHYRSHTGDNPHVCGICYARYPTHSRLKEHMTSHSGERPFVCDLCNKSFARPSNLTRHLRTHTGEKTYKCDQCDSSFIEATRLREHYLTHTGEKKYVCDLCNKRFLKKYNLKRHYRTHTGEHPHSCKTCGRNFSKRIYLLVHIKTHSIEVDPSEGQIIENLQKPDEEPSQCNNIHLSVNVIDPLKKGISVDQTALNNPVDDVDDPNNQNSPEEDLDTFEVSYRTHTFENIQDKLYSCNQCSRHFIKEKSLNAHLQRHLLLGKDPLKCSVCKANFTHVSRLREHFVTHSGEKPFSCVVCKRKFGRNSNLLRHLLTHTGEKKYKCDICNKRYTTITRLKEHYFIHSGIKPHQCNICKKLFQYKFGLQRHYLIHTGEKPHKCDMCNKQFSRRSHLKLHYRTHGKMVPANNPSNLVDNVFFIPNRVEPRLTKIIKNLEARLMQSSDTKSDKLTAEKILIKNHNKLESNEDVSVSQNTEQTSCQEGGKASNQFYNTNEFDCDISKRTRVFKRHNLLASLGKEKKVNKMSCVNSSKQNKIGCVNNLESYAVIKTELTN</sequence>